<dbReference type="Pfam" id="PF00560">
    <property type="entry name" value="LRR_1"/>
    <property type="match status" value="1"/>
</dbReference>
<reference evidence="3 4" key="1">
    <citation type="submission" date="2016-03" db="EMBL/GenBank/DDBJ databases">
        <title>Choanephora cucurbitarum.</title>
        <authorList>
            <person name="Min B."/>
            <person name="Park H."/>
            <person name="Park J.-H."/>
            <person name="Shin H.-D."/>
            <person name="Choi I.-G."/>
        </authorList>
    </citation>
    <scope>NUCLEOTIDE SEQUENCE [LARGE SCALE GENOMIC DNA]</scope>
    <source>
        <strain evidence="3 4">KUS-F28377</strain>
    </source>
</reference>
<evidence type="ECO:0000313" key="3">
    <source>
        <dbReference type="EMBL" id="OBZ87817.1"/>
    </source>
</evidence>
<dbReference type="SMART" id="SM00364">
    <property type="entry name" value="LRR_BAC"/>
    <property type="match status" value="5"/>
</dbReference>
<dbReference type="InterPro" id="IPR050216">
    <property type="entry name" value="LRR_domain-containing"/>
</dbReference>
<dbReference type="Proteomes" id="UP000093000">
    <property type="component" value="Unassembled WGS sequence"/>
</dbReference>
<dbReference type="SMART" id="SM00369">
    <property type="entry name" value="LRR_TYP"/>
    <property type="match status" value="7"/>
</dbReference>
<dbReference type="InterPro" id="IPR003591">
    <property type="entry name" value="Leu-rich_rpt_typical-subtyp"/>
</dbReference>
<keyword evidence="2" id="KW-0677">Repeat</keyword>
<dbReference type="InterPro" id="IPR001611">
    <property type="entry name" value="Leu-rich_rpt"/>
</dbReference>
<evidence type="ECO:0000256" key="1">
    <source>
        <dbReference type="ARBA" id="ARBA00022614"/>
    </source>
</evidence>
<dbReference type="Pfam" id="PF13855">
    <property type="entry name" value="LRR_8"/>
    <property type="match status" value="1"/>
</dbReference>
<accession>A0A1C7NFG2</accession>
<sequence>MSYLNGGKNLEGVNFVQLSNVFVPENSVISSDVPQGSTPSSIVSVSSNEWINENTLILRRMQLSSEDLFQRLKSEPEKHRVLSLDASRNRISRVPTELYKFKSITNLVLSNNCLDHIPSALYCSLRQLKQLNVSENAIEDIPKEMPLYLDELTILKANNNLIQRLPDSISKWEKLCDFQLGSEYGGNLVQTLPIAVSAMKDLVSLDLSFNRLDILLPNTFTGLFQLQYLNLSHNQITDIPRTSMFRDCKALMTLDLSNNQISYLPGPVVSDCLYLIRQHQLQLLNLNNNRITILPAELLNQEHGAHIMVNRNPIVQDHSLLNQPDTAEHPRASNVFQTLRPILQPSSIFDTYDFAMALQEEQVSRNHSAESGQQLVYQSESQNLEHNINDDMSGVIDKISETPSVLLLSLHEITLRTLLISDNYKSLFFAIPKHIQEEVHLKKQSCFHCGKPFVNEWVNSVLLRKYFSASFTTQQVRFCSNTCWYDYHISMSQRAIYLEQQSNQIRTRVLGTALEPGSIEWIEAAVTAASLQEEQLNILVNQMQL</sequence>
<dbReference type="PROSITE" id="PS51450">
    <property type="entry name" value="LRR"/>
    <property type="match status" value="3"/>
</dbReference>
<dbReference type="STRING" id="101091.A0A1C7NFG2"/>
<dbReference type="InterPro" id="IPR032675">
    <property type="entry name" value="LRR_dom_sf"/>
</dbReference>
<dbReference type="OrthoDB" id="660555at2759"/>
<name>A0A1C7NFG2_9FUNG</name>
<dbReference type="PANTHER" id="PTHR48051">
    <property type="match status" value="1"/>
</dbReference>
<dbReference type="PANTHER" id="PTHR48051:SF1">
    <property type="entry name" value="RAS SUPPRESSOR PROTEIN 1"/>
    <property type="match status" value="1"/>
</dbReference>
<evidence type="ECO:0000256" key="2">
    <source>
        <dbReference type="ARBA" id="ARBA00022737"/>
    </source>
</evidence>
<gene>
    <name evidence="3" type="primary">IRL3</name>
    <name evidence="3" type="ORF">A0J61_04128</name>
</gene>
<dbReference type="Gene3D" id="3.80.10.10">
    <property type="entry name" value="Ribonuclease Inhibitor"/>
    <property type="match status" value="2"/>
</dbReference>
<keyword evidence="4" id="KW-1185">Reference proteome</keyword>
<organism evidence="3 4">
    <name type="scientific">Choanephora cucurbitarum</name>
    <dbReference type="NCBI Taxonomy" id="101091"/>
    <lineage>
        <taxon>Eukaryota</taxon>
        <taxon>Fungi</taxon>
        <taxon>Fungi incertae sedis</taxon>
        <taxon>Mucoromycota</taxon>
        <taxon>Mucoromycotina</taxon>
        <taxon>Mucoromycetes</taxon>
        <taxon>Mucorales</taxon>
        <taxon>Mucorineae</taxon>
        <taxon>Choanephoraceae</taxon>
        <taxon>Choanephoroideae</taxon>
        <taxon>Choanephora</taxon>
    </lineage>
</organism>
<evidence type="ECO:0000313" key="4">
    <source>
        <dbReference type="Proteomes" id="UP000093000"/>
    </source>
</evidence>
<dbReference type="AlphaFoldDB" id="A0A1C7NFG2"/>
<dbReference type="SUPFAM" id="SSF52058">
    <property type="entry name" value="L domain-like"/>
    <property type="match status" value="1"/>
</dbReference>
<comment type="caution">
    <text evidence="3">The sequence shown here is derived from an EMBL/GenBank/DDBJ whole genome shotgun (WGS) entry which is preliminary data.</text>
</comment>
<keyword evidence="1" id="KW-0433">Leucine-rich repeat</keyword>
<dbReference type="GO" id="GO:0005737">
    <property type="term" value="C:cytoplasm"/>
    <property type="evidence" value="ECO:0007669"/>
    <property type="project" value="TreeGrafter"/>
</dbReference>
<proteinExistence type="predicted"/>
<dbReference type="EMBL" id="LUGH01000195">
    <property type="protein sequence ID" value="OBZ87817.1"/>
    <property type="molecule type" value="Genomic_DNA"/>
</dbReference>
<protein>
    <submittedName>
        <fullName evidence="3">Plant intracellular Ras-group-related LRR protein 3</fullName>
    </submittedName>
</protein>
<dbReference type="InParanoid" id="A0A1C7NFG2"/>